<evidence type="ECO:0000313" key="3">
    <source>
        <dbReference type="EMBL" id="MFC6951948.1"/>
    </source>
</evidence>
<keyword evidence="4" id="KW-1185">Reference proteome</keyword>
<accession>A0ABD5VE48</accession>
<evidence type="ECO:0000256" key="2">
    <source>
        <dbReference type="SAM" id="Phobius"/>
    </source>
</evidence>
<reference evidence="3 4" key="1">
    <citation type="journal article" date="2019" name="Int. J. Syst. Evol. Microbiol.">
        <title>The Global Catalogue of Microorganisms (GCM) 10K type strain sequencing project: providing services to taxonomists for standard genome sequencing and annotation.</title>
        <authorList>
            <consortium name="The Broad Institute Genomics Platform"/>
            <consortium name="The Broad Institute Genome Sequencing Center for Infectious Disease"/>
            <person name="Wu L."/>
            <person name="Ma J."/>
        </authorList>
    </citation>
    <scope>NUCLEOTIDE SEQUENCE [LARGE SCALE GENOMIC DNA]</scope>
    <source>
        <strain evidence="3 4">GX26</strain>
    </source>
</reference>
<dbReference type="InterPro" id="IPR058376">
    <property type="entry name" value="DUF8063"/>
</dbReference>
<dbReference type="EMBL" id="JBHSXN010000001">
    <property type="protein sequence ID" value="MFC6951948.1"/>
    <property type="molecule type" value="Genomic_DNA"/>
</dbReference>
<protein>
    <submittedName>
        <fullName evidence="3">Uncharacterized protein</fullName>
    </submittedName>
</protein>
<dbReference type="RefSeq" id="WP_336348954.1">
    <property type="nucleotide sequence ID" value="NZ_JAZAQL010000001.1"/>
</dbReference>
<organism evidence="3 4">
    <name type="scientific">Halorubellus litoreus</name>
    <dbReference type="NCBI Taxonomy" id="755308"/>
    <lineage>
        <taxon>Archaea</taxon>
        <taxon>Methanobacteriati</taxon>
        <taxon>Methanobacteriota</taxon>
        <taxon>Stenosarchaea group</taxon>
        <taxon>Halobacteria</taxon>
        <taxon>Halobacteriales</taxon>
        <taxon>Halorubellaceae</taxon>
        <taxon>Halorubellus</taxon>
    </lineage>
</organism>
<name>A0ABD5VE48_9EURY</name>
<keyword evidence="2" id="KW-0472">Membrane</keyword>
<evidence type="ECO:0000256" key="1">
    <source>
        <dbReference type="SAM" id="MobiDB-lite"/>
    </source>
</evidence>
<evidence type="ECO:0000313" key="4">
    <source>
        <dbReference type="Proteomes" id="UP001596395"/>
    </source>
</evidence>
<dbReference type="Proteomes" id="UP001596395">
    <property type="component" value="Unassembled WGS sequence"/>
</dbReference>
<comment type="caution">
    <text evidence="3">The sequence shown here is derived from an EMBL/GenBank/DDBJ whole genome shotgun (WGS) entry which is preliminary data.</text>
</comment>
<keyword evidence="2" id="KW-1133">Transmembrane helix</keyword>
<proteinExistence type="predicted"/>
<gene>
    <name evidence="3" type="ORF">ACFQGB_03645</name>
</gene>
<feature type="transmembrane region" description="Helical" evidence="2">
    <location>
        <begin position="150"/>
        <end position="175"/>
    </location>
</feature>
<keyword evidence="2" id="KW-0812">Transmembrane</keyword>
<sequence length="187" mass="19208">MVVVSTALAGVALASPNNTTTSSTTPAPTSTTAGVPDPTGPTSYQGHVGNTVHIVSAEVVDGDWVVVLEADAVERVTIQDPAASMARLSEEGSGNFEPGAESREVTVTRNGRTTVRLEAAEYDGGHAIYVLANGQGWYTSTGMSSNPFQYFGGMSGLLTGLGLSVVVSGGAAVYVTYGRDPPVRRAE</sequence>
<dbReference type="Pfam" id="PF26259">
    <property type="entry name" value="DUF8063"/>
    <property type="match status" value="1"/>
</dbReference>
<feature type="region of interest" description="Disordered" evidence="1">
    <location>
        <begin position="15"/>
        <end position="36"/>
    </location>
</feature>
<feature type="compositionally biased region" description="Low complexity" evidence="1">
    <location>
        <begin position="15"/>
        <end position="33"/>
    </location>
</feature>
<dbReference type="AlphaFoldDB" id="A0ABD5VE48"/>